<evidence type="ECO:0000259" key="2">
    <source>
        <dbReference type="Pfam" id="PF12697"/>
    </source>
</evidence>
<evidence type="ECO:0000256" key="1">
    <source>
        <dbReference type="ARBA" id="ARBA00022801"/>
    </source>
</evidence>
<evidence type="ECO:0000313" key="4">
    <source>
        <dbReference type="Proteomes" id="UP000238634"/>
    </source>
</evidence>
<dbReference type="InterPro" id="IPR050266">
    <property type="entry name" value="AB_hydrolase_sf"/>
</dbReference>
<dbReference type="GO" id="GO:0016020">
    <property type="term" value="C:membrane"/>
    <property type="evidence" value="ECO:0007669"/>
    <property type="project" value="TreeGrafter"/>
</dbReference>
<proteinExistence type="predicted"/>
<dbReference type="InterPro" id="IPR000073">
    <property type="entry name" value="AB_hydrolase_1"/>
</dbReference>
<dbReference type="InterPro" id="IPR029058">
    <property type="entry name" value="AB_hydrolase_fold"/>
</dbReference>
<keyword evidence="1 3" id="KW-0378">Hydrolase</keyword>
<dbReference type="PANTHER" id="PTHR43798">
    <property type="entry name" value="MONOACYLGLYCEROL LIPASE"/>
    <property type="match status" value="1"/>
</dbReference>
<comment type="caution">
    <text evidence="3">The sequence shown here is derived from an EMBL/GenBank/DDBJ whole genome shotgun (WGS) entry which is preliminary data.</text>
</comment>
<protein>
    <submittedName>
        <fullName evidence="3">Alpha/beta hydrolase</fullName>
    </submittedName>
</protein>
<sequence length="264" mass="28164">MQRMICDQLNIIERGKGTPSLIFLHYFGGSSASWSEVITQLQETAHCIAPDLPGFGESEPIVERTVEAVAAIIAEMIRQLDLQHYILVGHSMGGKVALALAATQPPGLQSLILLAPSPPTPEPIAASERSRLLQTHGNRSAAEETAHKITAQGLSEDAFERVVQDNLRSSQEAWQAWLECGSRQDISAAITTITVPVLVIVGAEDAVIPQALLQQEVVAPLTERNSAGTANAQLVVVPNVGHLLPIEAPQAIADLIQATYSNPA</sequence>
<dbReference type="AlphaFoldDB" id="A0A2T1DBS7"/>
<reference evidence="3 4" key="2">
    <citation type="submission" date="2018-03" db="EMBL/GenBank/DDBJ databases">
        <title>The ancient ancestry and fast evolution of plastids.</title>
        <authorList>
            <person name="Moore K.R."/>
            <person name="Magnabosco C."/>
            <person name="Momper L."/>
            <person name="Gold D.A."/>
            <person name="Bosak T."/>
            <person name="Fournier G.P."/>
        </authorList>
    </citation>
    <scope>NUCLEOTIDE SEQUENCE [LARGE SCALE GENOMIC DNA]</scope>
    <source>
        <strain evidence="3 4">ULC007</strain>
    </source>
</reference>
<dbReference type="SUPFAM" id="SSF53474">
    <property type="entry name" value="alpha/beta-Hydrolases"/>
    <property type="match status" value="1"/>
</dbReference>
<dbReference type="PANTHER" id="PTHR43798:SF31">
    <property type="entry name" value="AB HYDROLASE SUPERFAMILY PROTEIN YCLE"/>
    <property type="match status" value="1"/>
</dbReference>
<dbReference type="STRING" id="1920490.GCA_001895925_04276"/>
<feature type="domain" description="AB hydrolase-1" evidence="2">
    <location>
        <begin position="21"/>
        <end position="254"/>
    </location>
</feature>
<dbReference type="RefSeq" id="WP_073070517.1">
    <property type="nucleotide sequence ID" value="NZ_MPPI01000007.1"/>
</dbReference>
<keyword evidence="4" id="KW-1185">Reference proteome</keyword>
<name>A0A2T1DBS7_9CYAN</name>
<dbReference type="Proteomes" id="UP000238634">
    <property type="component" value="Unassembled WGS sequence"/>
</dbReference>
<dbReference type="Gene3D" id="3.40.50.1820">
    <property type="entry name" value="alpha/beta hydrolase"/>
    <property type="match status" value="1"/>
</dbReference>
<dbReference type="OrthoDB" id="9808398at2"/>
<evidence type="ECO:0000313" key="3">
    <source>
        <dbReference type="EMBL" id="PSB17948.1"/>
    </source>
</evidence>
<reference evidence="3 4" key="1">
    <citation type="submission" date="2018-02" db="EMBL/GenBank/DDBJ databases">
        <authorList>
            <person name="Cohen D.B."/>
            <person name="Kent A.D."/>
        </authorList>
    </citation>
    <scope>NUCLEOTIDE SEQUENCE [LARGE SCALE GENOMIC DNA]</scope>
    <source>
        <strain evidence="3 4">ULC007</strain>
    </source>
</reference>
<accession>A0A2T1DBS7</accession>
<dbReference type="EMBL" id="PVWG01000022">
    <property type="protein sequence ID" value="PSB17948.1"/>
    <property type="molecule type" value="Genomic_DNA"/>
</dbReference>
<dbReference type="PRINTS" id="PR00111">
    <property type="entry name" value="ABHYDROLASE"/>
</dbReference>
<dbReference type="Pfam" id="PF12697">
    <property type="entry name" value="Abhydrolase_6"/>
    <property type="match status" value="1"/>
</dbReference>
<organism evidence="3 4">
    <name type="scientific">Phormidesmis priestleyi ULC007</name>
    <dbReference type="NCBI Taxonomy" id="1920490"/>
    <lineage>
        <taxon>Bacteria</taxon>
        <taxon>Bacillati</taxon>
        <taxon>Cyanobacteriota</taxon>
        <taxon>Cyanophyceae</taxon>
        <taxon>Leptolyngbyales</taxon>
        <taxon>Leptolyngbyaceae</taxon>
        <taxon>Phormidesmis</taxon>
    </lineage>
</organism>
<dbReference type="GO" id="GO:0016787">
    <property type="term" value="F:hydrolase activity"/>
    <property type="evidence" value="ECO:0007669"/>
    <property type="project" value="UniProtKB-KW"/>
</dbReference>
<gene>
    <name evidence="3" type="ORF">C7B65_17095</name>
</gene>